<evidence type="ECO:0000313" key="2">
    <source>
        <dbReference type="EMBL" id="CAD6446256.1"/>
    </source>
</evidence>
<dbReference type="SUPFAM" id="SSF56112">
    <property type="entry name" value="Protein kinase-like (PK-like)"/>
    <property type="match status" value="1"/>
</dbReference>
<dbReference type="OrthoDB" id="2906425at2759"/>
<evidence type="ECO:0000259" key="1">
    <source>
        <dbReference type="Pfam" id="PF01636"/>
    </source>
</evidence>
<evidence type="ECO:0000313" key="3">
    <source>
        <dbReference type="Proteomes" id="UP000624404"/>
    </source>
</evidence>
<accession>A0A8H2VY33</accession>
<dbReference type="InterPro" id="IPR002575">
    <property type="entry name" value="Aminoglycoside_PTrfase"/>
</dbReference>
<reference evidence="2" key="1">
    <citation type="submission" date="2020-10" db="EMBL/GenBank/DDBJ databases">
        <authorList>
            <person name="Kusch S."/>
        </authorList>
    </citation>
    <scope>NUCLEOTIDE SEQUENCE</scope>
    <source>
        <strain evidence="2">SwB9</strain>
    </source>
</reference>
<gene>
    <name evidence="2" type="ORF">SCLTRI_LOCUS5961</name>
</gene>
<keyword evidence="3" id="KW-1185">Reference proteome</keyword>
<dbReference type="PANTHER" id="PTHR21310">
    <property type="entry name" value="AMINOGLYCOSIDE PHOSPHOTRANSFERASE-RELATED-RELATED"/>
    <property type="match status" value="1"/>
</dbReference>
<organism evidence="2 3">
    <name type="scientific">Sclerotinia trifoliorum</name>
    <dbReference type="NCBI Taxonomy" id="28548"/>
    <lineage>
        <taxon>Eukaryota</taxon>
        <taxon>Fungi</taxon>
        <taxon>Dikarya</taxon>
        <taxon>Ascomycota</taxon>
        <taxon>Pezizomycotina</taxon>
        <taxon>Leotiomycetes</taxon>
        <taxon>Helotiales</taxon>
        <taxon>Sclerotiniaceae</taxon>
        <taxon>Sclerotinia</taxon>
    </lineage>
</organism>
<dbReference type="EMBL" id="CAJHIA010000017">
    <property type="protein sequence ID" value="CAD6446256.1"/>
    <property type="molecule type" value="Genomic_DNA"/>
</dbReference>
<dbReference type="Pfam" id="PF01636">
    <property type="entry name" value="APH"/>
    <property type="match status" value="1"/>
</dbReference>
<dbReference type="PANTHER" id="PTHR21310:SF15">
    <property type="entry name" value="AMINOGLYCOSIDE PHOSPHOTRANSFERASE DOMAIN-CONTAINING PROTEIN"/>
    <property type="match status" value="1"/>
</dbReference>
<protein>
    <submittedName>
        <fullName evidence="2">953173c9-7d63-43f9-b13f-cb54cf99e706</fullName>
    </submittedName>
</protein>
<dbReference type="InterPro" id="IPR011009">
    <property type="entry name" value="Kinase-like_dom_sf"/>
</dbReference>
<name>A0A8H2VY33_9HELO</name>
<comment type="caution">
    <text evidence="2">The sequence shown here is derived from an EMBL/GenBank/DDBJ whole genome shotgun (WGS) entry which is preliminary data.</text>
</comment>
<dbReference type="Gene3D" id="3.90.1200.10">
    <property type="match status" value="1"/>
</dbReference>
<dbReference type="InterPro" id="IPR051678">
    <property type="entry name" value="AGP_Transferase"/>
</dbReference>
<dbReference type="AlphaFoldDB" id="A0A8H2VY33"/>
<proteinExistence type="predicted"/>
<feature type="domain" description="Aminoglycoside phosphotransferase" evidence="1">
    <location>
        <begin position="159"/>
        <end position="390"/>
    </location>
</feature>
<dbReference type="Proteomes" id="UP000624404">
    <property type="component" value="Unassembled WGS sequence"/>
</dbReference>
<sequence length="457" mass="50961">MCIYKLTSITRNKNCSQLIYLYPSNHVICTSKLQIICSPSATAPQPCPLLITVCAVIQMDSAQSTKSSAKSTQRSHTTKKTALDTLRSVRNAIADSFRGAPRSCAIGDSVDVRTVDDVTNVTLLAQGGYNSIWLVKLRAQLEISQATSSNGSPSPAQCYFIDKFILRLPCKDTLLPSQVANEVAFKRFVASNLPHVPVPRVYDYRATDDSETSFIVEEFIDGTPLNATWMTFTESQKDSIARKLATIVVDLVQVRFDMIGGLDPEGFNAAPTVEGPKLFKGRGKFHKNECYPIGPYKSTKDYMLACYAKEIYYYTHASEDDIDADLFEDVSITDFIEQLHRKQASLAATDITDEPFVLIHGDLHGRNIMMKGDQIAAVIDWEFAGSYPLSETLSDGGIDVVEADSEELDNENTVWGRKIRWYIRELAVERRWEREDIDLLMGDGNSELGKARSEMIP</sequence>